<dbReference type="Pfam" id="PF02909">
    <property type="entry name" value="TetR_C_1"/>
    <property type="match status" value="1"/>
</dbReference>
<dbReference type="GO" id="GO:0003700">
    <property type="term" value="F:DNA-binding transcription factor activity"/>
    <property type="evidence" value="ECO:0007669"/>
    <property type="project" value="TreeGrafter"/>
</dbReference>
<organism evidence="8 9">
    <name type="scientific">Pseudoduganella guangdongensis</name>
    <dbReference type="NCBI Taxonomy" id="2692179"/>
    <lineage>
        <taxon>Bacteria</taxon>
        <taxon>Pseudomonadati</taxon>
        <taxon>Pseudomonadota</taxon>
        <taxon>Betaproteobacteria</taxon>
        <taxon>Burkholderiales</taxon>
        <taxon>Oxalobacteraceae</taxon>
        <taxon>Telluria group</taxon>
        <taxon>Pseudoduganella</taxon>
    </lineage>
</organism>
<evidence type="ECO:0000256" key="4">
    <source>
        <dbReference type="ARBA" id="ARBA00023125"/>
    </source>
</evidence>
<feature type="domain" description="HTH tetR-type" evidence="7">
    <location>
        <begin position="10"/>
        <end position="70"/>
    </location>
</feature>
<dbReference type="SUPFAM" id="SSF48498">
    <property type="entry name" value="Tetracyclin repressor-like, C-terminal domain"/>
    <property type="match status" value="1"/>
</dbReference>
<keyword evidence="3" id="KW-0805">Transcription regulation</keyword>
<dbReference type="Gene3D" id="1.10.10.60">
    <property type="entry name" value="Homeodomain-like"/>
    <property type="match status" value="1"/>
</dbReference>
<dbReference type="GO" id="GO:0046677">
    <property type="term" value="P:response to antibiotic"/>
    <property type="evidence" value="ECO:0007669"/>
    <property type="project" value="InterPro"/>
</dbReference>
<dbReference type="PANTHER" id="PTHR30055">
    <property type="entry name" value="HTH-TYPE TRANSCRIPTIONAL REGULATOR RUTR"/>
    <property type="match status" value="1"/>
</dbReference>
<dbReference type="Proteomes" id="UP000448575">
    <property type="component" value="Unassembled WGS sequence"/>
</dbReference>
<dbReference type="InterPro" id="IPR050109">
    <property type="entry name" value="HTH-type_TetR-like_transc_reg"/>
</dbReference>
<proteinExistence type="predicted"/>
<evidence type="ECO:0000256" key="2">
    <source>
        <dbReference type="ARBA" id="ARBA00022491"/>
    </source>
</evidence>
<keyword evidence="4 6" id="KW-0238">DNA-binding</keyword>
<dbReference type="InterPro" id="IPR004111">
    <property type="entry name" value="Repressor_TetR_C"/>
</dbReference>
<dbReference type="InterPro" id="IPR003012">
    <property type="entry name" value="Tet_transcr_reg_TetR"/>
</dbReference>
<comment type="function">
    <text evidence="1">TetR is the repressor of the tetracycline resistance element; its N-terminal region forms a helix-turn-helix structure and binds DNA. Binding of tetracycline to TetR reduces the repressor affinity for the tetracycline resistance gene (tetA) promoter operator sites.</text>
</comment>
<evidence type="ECO:0000313" key="9">
    <source>
        <dbReference type="Proteomes" id="UP000448575"/>
    </source>
</evidence>
<dbReference type="AlphaFoldDB" id="A0A6N9HG44"/>
<dbReference type="InterPro" id="IPR036271">
    <property type="entry name" value="Tet_transcr_reg_TetR-rel_C_sf"/>
</dbReference>
<sequence>MSGNTTKRTALTPERIELAALELIGEIGLAAFSMRKLGEKLGCEAMSIYHHFPNKDHLLDALVDRLVASVAVPPHALEPVARLRGLARGWRAMNLRHPHFLPVLSVHRLNSAVCVRFLNEILLALLAAGLGREAAARTFRAMAYFLVGAALDEIAGYAKGPSSLHPVGDAELARDFPELAAAGEYFSPEHFERTFETGLDLFLRGAGLITS</sequence>
<accession>A0A6N9HG44</accession>
<dbReference type="RefSeq" id="WP_161025366.1">
    <property type="nucleotide sequence ID" value="NZ_WWCJ01000006.1"/>
</dbReference>
<dbReference type="PANTHER" id="PTHR30055:SF151">
    <property type="entry name" value="TRANSCRIPTIONAL REGULATORY PROTEIN"/>
    <property type="match status" value="1"/>
</dbReference>
<dbReference type="PROSITE" id="PS50977">
    <property type="entry name" value="HTH_TETR_2"/>
    <property type="match status" value="1"/>
</dbReference>
<keyword evidence="2" id="KW-0678">Repressor</keyword>
<dbReference type="InterPro" id="IPR001647">
    <property type="entry name" value="HTH_TetR"/>
</dbReference>
<dbReference type="Pfam" id="PF00440">
    <property type="entry name" value="TetR_N"/>
    <property type="match status" value="1"/>
</dbReference>
<protein>
    <submittedName>
        <fullName evidence="8">TetR family transcriptional regulator</fullName>
    </submittedName>
</protein>
<evidence type="ECO:0000313" key="8">
    <source>
        <dbReference type="EMBL" id="MYN02359.1"/>
    </source>
</evidence>
<feature type="DNA-binding region" description="H-T-H motif" evidence="6">
    <location>
        <begin position="33"/>
        <end position="52"/>
    </location>
</feature>
<dbReference type="GO" id="GO:0000976">
    <property type="term" value="F:transcription cis-regulatory region binding"/>
    <property type="evidence" value="ECO:0007669"/>
    <property type="project" value="TreeGrafter"/>
</dbReference>
<reference evidence="8 9" key="1">
    <citation type="submission" date="2019-12" db="EMBL/GenBank/DDBJ databases">
        <title>Novel species isolated from a subtropical stream in China.</title>
        <authorList>
            <person name="Lu H."/>
        </authorList>
    </citation>
    <scope>NUCLEOTIDE SEQUENCE [LARGE SCALE GENOMIC DNA]</scope>
    <source>
        <strain evidence="8 9">DS3</strain>
    </source>
</reference>
<evidence type="ECO:0000256" key="5">
    <source>
        <dbReference type="ARBA" id="ARBA00023163"/>
    </source>
</evidence>
<keyword evidence="5" id="KW-0804">Transcription</keyword>
<comment type="caution">
    <text evidence="8">The sequence shown here is derived from an EMBL/GenBank/DDBJ whole genome shotgun (WGS) entry which is preliminary data.</text>
</comment>
<dbReference type="PRINTS" id="PR00400">
    <property type="entry name" value="TETREPRESSOR"/>
</dbReference>
<dbReference type="InterPro" id="IPR009057">
    <property type="entry name" value="Homeodomain-like_sf"/>
</dbReference>
<evidence type="ECO:0000256" key="1">
    <source>
        <dbReference type="ARBA" id="ARBA00002856"/>
    </source>
</evidence>
<name>A0A6N9HG44_9BURK</name>
<dbReference type="Gene3D" id="1.10.357.10">
    <property type="entry name" value="Tetracycline Repressor, domain 2"/>
    <property type="match status" value="1"/>
</dbReference>
<evidence type="ECO:0000259" key="7">
    <source>
        <dbReference type="PROSITE" id="PS50977"/>
    </source>
</evidence>
<dbReference type="EMBL" id="WWCJ01000006">
    <property type="protein sequence ID" value="MYN02359.1"/>
    <property type="molecule type" value="Genomic_DNA"/>
</dbReference>
<dbReference type="SUPFAM" id="SSF46689">
    <property type="entry name" value="Homeodomain-like"/>
    <property type="match status" value="1"/>
</dbReference>
<keyword evidence="9" id="KW-1185">Reference proteome</keyword>
<evidence type="ECO:0000256" key="3">
    <source>
        <dbReference type="ARBA" id="ARBA00023015"/>
    </source>
</evidence>
<evidence type="ECO:0000256" key="6">
    <source>
        <dbReference type="PROSITE-ProRule" id="PRU00335"/>
    </source>
</evidence>
<gene>
    <name evidence="8" type="ORF">GTP41_09630</name>
</gene>
<dbReference type="GO" id="GO:0045892">
    <property type="term" value="P:negative regulation of DNA-templated transcription"/>
    <property type="evidence" value="ECO:0007669"/>
    <property type="project" value="InterPro"/>
</dbReference>